<protein>
    <submittedName>
        <fullName evidence="3">DUF4185 domain-containing protein</fullName>
    </submittedName>
</protein>
<proteinExistence type="predicted"/>
<dbReference type="InterPro" id="IPR025442">
    <property type="entry name" value="DUF4185"/>
</dbReference>
<evidence type="ECO:0000313" key="3">
    <source>
        <dbReference type="EMBL" id="BFP49594.1"/>
    </source>
</evidence>
<name>A0AB33K235_9ACTN</name>
<dbReference type="EMBL" id="AP035881">
    <property type="protein sequence ID" value="BFP49594.1"/>
    <property type="molecule type" value="Genomic_DNA"/>
</dbReference>
<accession>A0AB33K235</accession>
<sequence length="395" mass="43086">MPESSPSDHRPAVSRRTVLRAGGGLALGAGLAGLAPAAPAFAAQHGTPLCDEAGDSAAGQGIGSSDLGIPYYREHDGSWGYVFGDTWAGMQQYGDYLGSPLMLCQDRFDASGSSPISFTWAMPTGGRAGQLFDYRTNADNGFGFEVSRIPNDCIEFGGRTYIQYTSVGTWTPPAGYDGSVMSGVAWSDDHGVSWHDYPYHWPGDMQGVNQSMYGMWSFAGIDPDGWLYIFSKRWNGTHRNTADGGAIQLFRIWPDDFRAGNFGAQQNWAYLDDRWQWTTAVGPSPVLTGNNIGEFSVKRIGNRYCMSYFDVTDYSISTRTAPRPDAAWTAAKPQIVGDNRWPASHWGKPQVQTLYGGYIHPGSASATSLTLIVSQWPGVVHQPPYRVLQFDGINP</sequence>
<feature type="signal peptide" evidence="1">
    <location>
        <begin position="1"/>
        <end position="42"/>
    </location>
</feature>
<reference evidence="3" key="1">
    <citation type="submission" date="2024-07" db="EMBL/GenBank/DDBJ databases">
        <title>Complete genome sequences of cellulolytic bacteria, Kitasatospora sp. CMC57 and Streptomyces sp. CMC78, isolated from Japanese agricultural soil.</title>
        <authorList>
            <person name="Hashimoto T."/>
            <person name="Ito M."/>
            <person name="Iwamoto M."/>
            <person name="Fukahori D."/>
            <person name="Shoda T."/>
            <person name="Sakoda M."/>
            <person name="Morohoshi T."/>
            <person name="Mitsuboshi M."/>
            <person name="Nishizawa T."/>
        </authorList>
    </citation>
    <scope>NUCLEOTIDE SEQUENCE</scope>
    <source>
        <strain evidence="3">CMC57</strain>
    </source>
</reference>
<organism evidence="3">
    <name type="scientific">Kitasatospora sp. CMC57</name>
    <dbReference type="NCBI Taxonomy" id="3231513"/>
    <lineage>
        <taxon>Bacteria</taxon>
        <taxon>Bacillati</taxon>
        <taxon>Actinomycetota</taxon>
        <taxon>Actinomycetes</taxon>
        <taxon>Kitasatosporales</taxon>
        <taxon>Streptomycetaceae</taxon>
        <taxon>Kitasatospora</taxon>
    </lineage>
</organism>
<dbReference type="AlphaFoldDB" id="A0AB33K235"/>
<evidence type="ECO:0000256" key="1">
    <source>
        <dbReference type="SAM" id="SignalP"/>
    </source>
</evidence>
<dbReference type="InterPro" id="IPR006311">
    <property type="entry name" value="TAT_signal"/>
</dbReference>
<feature type="chain" id="PRO_5044237861" evidence="1">
    <location>
        <begin position="43"/>
        <end position="395"/>
    </location>
</feature>
<dbReference type="Pfam" id="PF13810">
    <property type="entry name" value="DUF4185"/>
    <property type="match status" value="1"/>
</dbReference>
<keyword evidence="1" id="KW-0732">Signal</keyword>
<evidence type="ECO:0000259" key="2">
    <source>
        <dbReference type="Pfam" id="PF13810"/>
    </source>
</evidence>
<feature type="domain" description="DUF4185" evidence="2">
    <location>
        <begin position="55"/>
        <end position="390"/>
    </location>
</feature>
<dbReference type="PROSITE" id="PS51318">
    <property type="entry name" value="TAT"/>
    <property type="match status" value="1"/>
</dbReference>
<dbReference type="RefSeq" id="WP_407991675.1">
    <property type="nucleotide sequence ID" value="NZ_AP035881.2"/>
</dbReference>
<gene>
    <name evidence="3" type="ORF">KCMC57_59620</name>
</gene>